<evidence type="ECO:0000256" key="1">
    <source>
        <dbReference type="ARBA" id="ARBA00022801"/>
    </source>
</evidence>
<dbReference type="EMBL" id="JACHFZ010000003">
    <property type="protein sequence ID" value="MBB5292145.1"/>
    <property type="molecule type" value="Genomic_DNA"/>
</dbReference>
<dbReference type="InterPro" id="IPR050789">
    <property type="entry name" value="Diverse_Enzym_Activities"/>
</dbReference>
<dbReference type="Gene3D" id="3.40.710.10">
    <property type="entry name" value="DD-peptidase/beta-lactamase superfamily"/>
    <property type="match status" value="1"/>
</dbReference>
<organism evidence="4 5">
    <name type="scientific">Brevundimonas basaltis</name>
    <dbReference type="NCBI Taxonomy" id="472166"/>
    <lineage>
        <taxon>Bacteria</taxon>
        <taxon>Pseudomonadati</taxon>
        <taxon>Pseudomonadota</taxon>
        <taxon>Alphaproteobacteria</taxon>
        <taxon>Caulobacterales</taxon>
        <taxon>Caulobacteraceae</taxon>
        <taxon>Brevundimonas</taxon>
    </lineage>
</organism>
<evidence type="ECO:0000256" key="2">
    <source>
        <dbReference type="SAM" id="SignalP"/>
    </source>
</evidence>
<evidence type="ECO:0000313" key="5">
    <source>
        <dbReference type="Proteomes" id="UP000566663"/>
    </source>
</evidence>
<sequence>MRTVLFVAALIAVASNLPPAAMAQTEAPAAIVSAETPASRAGQALIDALNGGVDDRRAFAETFSTLALQQESAAIRAARLDRLAGEAGGFDVISLTPNGDQMVEILAVTRRERRFARFVLFTSRRESGRPTSLFVLRTRDPAAIARDAWPESPVPLESLPGEIARRVEALAAEDHFSGGVLVARDDAVLFRGAYGLADRRWGVPNRGDTQFHTGSVSKMFTAVAVMRLAGEGRLSLDDTLARWVPDYPDQKAAEAITLRHLLTHRAGIGARDGRRLGTLTHRQAAATMTAPQASAPGAAFAYSNAGYVLLGAVIEAASEQPFDDAMERLVFQPAGMTRTDYRPVTEPVPNRAAGYLRPEDDPLGFGPRYDNSQYLGWAGDGSGGAWSTLDDLFAFHRALWSGRLLGPEATAAMLAEQTEFPGTPRPSKYGYGVRLTQCGAAAVMGHGGGGPNSGVDASTYATLDGRWTVIVLANEDPPAGDELATSICDAVVRS</sequence>
<accession>A0A7W8HYH9</accession>
<dbReference type="InterPro" id="IPR001466">
    <property type="entry name" value="Beta-lactam-related"/>
</dbReference>
<feature type="signal peptide" evidence="2">
    <location>
        <begin position="1"/>
        <end position="23"/>
    </location>
</feature>
<dbReference type="AlphaFoldDB" id="A0A7W8HYH9"/>
<dbReference type="InterPro" id="IPR012338">
    <property type="entry name" value="Beta-lactam/transpept-like"/>
</dbReference>
<dbReference type="PANTHER" id="PTHR43283">
    <property type="entry name" value="BETA-LACTAMASE-RELATED"/>
    <property type="match status" value="1"/>
</dbReference>
<feature type="chain" id="PRO_5030852852" evidence="2">
    <location>
        <begin position="24"/>
        <end position="494"/>
    </location>
</feature>
<name>A0A7W8HYH9_9CAUL</name>
<keyword evidence="5" id="KW-1185">Reference proteome</keyword>
<dbReference type="RefSeq" id="WP_183254295.1">
    <property type="nucleotide sequence ID" value="NZ_BAAAFF010000002.1"/>
</dbReference>
<dbReference type="PANTHER" id="PTHR43283:SF11">
    <property type="entry name" value="BETA-LACTAMASE-RELATED DOMAIN-CONTAINING PROTEIN"/>
    <property type="match status" value="1"/>
</dbReference>
<reference evidence="4 5" key="1">
    <citation type="submission" date="2020-08" db="EMBL/GenBank/DDBJ databases">
        <title>Genomic Encyclopedia of Type Strains, Phase IV (KMG-IV): sequencing the most valuable type-strain genomes for metagenomic binning, comparative biology and taxonomic classification.</title>
        <authorList>
            <person name="Goeker M."/>
        </authorList>
    </citation>
    <scope>NUCLEOTIDE SEQUENCE [LARGE SCALE GENOMIC DNA]</scope>
    <source>
        <strain evidence="4 5">DSM 25335</strain>
    </source>
</reference>
<dbReference type="Pfam" id="PF00144">
    <property type="entry name" value="Beta-lactamase"/>
    <property type="match status" value="1"/>
</dbReference>
<comment type="caution">
    <text evidence="4">The sequence shown here is derived from an EMBL/GenBank/DDBJ whole genome shotgun (WGS) entry which is preliminary data.</text>
</comment>
<evidence type="ECO:0000259" key="3">
    <source>
        <dbReference type="Pfam" id="PF00144"/>
    </source>
</evidence>
<keyword evidence="1" id="KW-0378">Hydrolase</keyword>
<dbReference type="Proteomes" id="UP000566663">
    <property type="component" value="Unassembled WGS sequence"/>
</dbReference>
<dbReference type="GO" id="GO:0016787">
    <property type="term" value="F:hydrolase activity"/>
    <property type="evidence" value="ECO:0007669"/>
    <property type="project" value="UniProtKB-KW"/>
</dbReference>
<dbReference type="SUPFAM" id="SSF56601">
    <property type="entry name" value="beta-lactamase/transpeptidase-like"/>
    <property type="match status" value="1"/>
</dbReference>
<keyword evidence="2" id="KW-0732">Signal</keyword>
<protein>
    <submittedName>
        <fullName evidence="4">CubicO group peptidase (Beta-lactamase class C family)</fullName>
    </submittedName>
</protein>
<proteinExistence type="predicted"/>
<evidence type="ECO:0000313" key="4">
    <source>
        <dbReference type="EMBL" id="MBB5292145.1"/>
    </source>
</evidence>
<feature type="domain" description="Beta-lactamase-related" evidence="3">
    <location>
        <begin position="164"/>
        <end position="482"/>
    </location>
</feature>
<gene>
    <name evidence="4" type="ORF">HNQ67_001665</name>
</gene>